<sequence>MSTCSLDVCANIFKVYVCDYIFMMRIKVSDGPLLNGNNYAELELYYKSTDYDAVDKVYYVEYGPNPLRKYIGSNVIWNAGNDYANDSLIVLD</sequence>
<dbReference type="EMBL" id="MN739534">
    <property type="protein sequence ID" value="QHT11396.1"/>
    <property type="molecule type" value="Genomic_DNA"/>
</dbReference>
<protein>
    <submittedName>
        <fullName evidence="1">Uncharacterized protein</fullName>
    </submittedName>
</protein>
<evidence type="ECO:0000313" key="1">
    <source>
        <dbReference type="EMBL" id="QHT11396.1"/>
    </source>
</evidence>
<name>A0A6C0D2V9_9ZZZZ</name>
<proteinExistence type="predicted"/>
<organism evidence="1">
    <name type="scientific">viral metagenome</name>
    <dbReference type="NCBI Taxonomy" id="1070528"/>
    <lineage>
        <taxon>unclassified sequences</taxon>
        <taxon>metagenomes</taxon>
        <taxon>organismal metagenomes</taxon>
    </lineage>
</organism>
<dbReference type="AlphaFoldDB" id="A0A6C0D2V9"/>
<accession>A0A6C0D2V9</accession>
<reference evidence="1" key="1">
    <citation type="journal article" date="2020" name="Nature">
        <title>Giant virus diversity and host interactions through global metagenomics.</title>
        <authorList>
            <person name="Schulz F."/>
            <person name="Roux S."/>
            <person name="Paez-Espino D."/>
            <person name="Jungbluth S."/>
            <person name="Walsh D.A."/>
            <person name="Denef V.J."/>
            <person name="McMahon K.D."/>
            <person name="Konstantinidis K.T."/>
            <person name="Eloe-Fadrosh E.A."/>
            <person name="Kyrpides N.C."/>
            <person name="Woyke T."/>
        </authorList>
    </citation>
    <scope>NUCLEOTIDE SEQUENCE</scope>
    <source>
        <strain evidence="1">GVMAG-M-3300023174-116</strain>
    </source>
</reference>